<protein>
    <submittedName>
        <fullName evidence="2">Uncharacterized protein</fullName>
    </submittedName>
</protein>
<dbReference type="AlphaFoldDB" id="A0AAW2CPH1"/>
<name>A0AAW2CPH1_9ROSI</name>
<keyword evidence="3" id="KW-1185">Reference proteome</keyword>
<proteinExistence type="predicted"/>
<sequence>MRKMAEERKNKKASAKETEAMEKVKLADIVRKKKESEKMLAEELKKQEERQQAKKGEEARDRHFQSRVMTSNHGTPPPAHMTNRLPNQPRAMAFNHGAINFHNYFQPIAGNHETPQAFEPFYYRNPSMHSSESSAIVGNSETSIQR</sequence>
<dbReference type="Proteomes" id="UP001459277">
    <property type="component" value="Unassembled WGS sequence"/>
</dbReference>
<evidence type="ECO:0000313" key="3">
    <source>
        <dbReference type="Proteomes" id="UP001459277"/>
    </source>
</evidence>
<organism evidence="2 3">
    <name type="scientific">Lithocarpus litseifolius</name>
    <dbReference type="NCBI Taxonomy" id="425828"/>
    <lineage>
        <taxon>Eukaryota</taxon>
        <taxon>Viridiplantae</taxon>
        <taxon>Streptophyta</taxon>
        <taxon>Embryophyta</taxon>
        <taxon>Tracheophyta</taxon>
        <taxon>Spermatophyta</taxon>
        <taxon>Magnoliopsida</taxon>
        <taxon>eudicotyledons</taxon>
        <taxon>Gunneridae</taxon>
        <taxon>Pentapetalae</taxon>
        <taxon>rosids</taxon>
        <taxon>fabids</taxon>
        <taxon>Fagales</taxon>
        <taxon>Fagaceae</taxon>
        <taxon>Lithocarpus</taxon>
    </lineage>
</organism>
<dbReference type="EMBL" id="JAZDWU010000006">
    <property type="protein sequence ID" value="KAL0000127.1"/>
    <property type="molecule type" value="Genomic_DNA"/>
</dbReference>
<accession>A0AAW2CPH1</accession>
<gene>
    <name evidence="2" type="ORF">SO802_019729</name>
</gene>
<feature type="compositionally biased region" description="Basic and acidic residues" evidence="1">
    <location>
        <begin position="42"/>
        <end position="64"/>
    </location>
</feature>
<feature type="region of interest" description="Disordered" evidence="1">
    <location>
        <begin position="42"/>
        <end position="86"/>
    </location>
</feature>
<evidence type="ECO:0000313" key="2">
    <source>
        <dbReference type="EMBL" id="KAL0000127.1"/>
    </source>
</evidence>
<reference evidence="2 3" key="1">
    <citation type="submission" date="2024-01" db="EMBL/GenBank/DDBJ databases">
        <title>A telomere-to-telomere, gap-free genome of sweet tea (Lithocarpus litseifolius).</title>
        <authorList>
            <person name="Zhou J."/>
        </authorList>
    </citation>
    <scope>NUCLEOTIDE SEQUENCE [LARGE SCALE GENOMIC DNA]</scope>
    <source>
        <strain evidence="2">Zhou-2022a</strain>
        <tissue evidence="2">Leaf</tissue>
    </source>
</reference>
<evidence type="ECO:0000256" key="1">
    <source>
        <dbReference type="SAM" id="MobiDB-lite"/>
    </source>
</evidence>
<feature type="region of interest" description="Disordered" evidence="1">
    <location>
        <begin position="1"/>
        <end position="21"/>
    </location>
</feature>
<comment type="caution">
    <text evidence="2">The sequence shown here is derived from an EMBL/GenBank/DDBJ whole genome shotgun (WGS) entry which is preliminary data.</text>
</comment>